<dbReference type="Proteomes" id="UP000239560">
    <property type="component" value="Unassembled WGS sequence"/>
</dbReference>
<dbReference type="Gene3D" id="1.10.20.140">
    <property type="match status" value="1"/>
</dbReference>
<sequence length="556" mass="62705">MLGRSSRLGSLSSQSSILHQLDFRRTMAALPKASQKPRLVAVIGTTGVGKTDLGVELAKALQRRERGPFEGEVVNHDSMQCYRGLDVITNKATTEEMRGVPHHLMGFLEPGEEWSVNEFLRDALDKTRELRQRGAVPVAVGGTSYYLQNLVFPDRLAGPLPPSRPATPPAESSTAAHTAERRSLTDIAHFPPDLRDSIECLPAELLDLFLAFPALPAISTPDDFPPGFPLQLLPPRLRSPATLAPALYSLLQAIDPKSAERWHWRDIRKVQRSLAIVWEGRRWNEVVQEQRETPSEGPRFKTLIFWLYARKESIHPRLNARVDKMIERGLLSEIDELWQIAHAPGAEPTNYSKGIYQAIGYKEFNPFLSLQHRDPSRTLEHDPELRRLFDQGVEEMKASTRQYAKRQVQWIKNKLLPAVRESDGEVTVVLLDATDLSRWKEDVLEPAIELLNTFLDDKPLPDPATLSSASAEQLAPPEPVSPSARIKRPCPVCTRDPGQPFLVEERLWDEHVKTRTHRMALRRQNKAEWKGRRREQEASEAAAVEAESGVASNAER</sequence>
<name>A0A0K3CVM4_RHOTO</name>
<dbReference type="EMBL" id="CWKI01000017">
    <property type="protein sequence ID" value="CTR11356.1"/>
    <property type="molecule type" value="Genomic_DNA"/>
</dbReference>
<reference evidence="6 8" key="1">
    <citation type="submission" date="2015-07" db="EMBL/GenBank/DDBJ databases">
        <authorList>
            <person name="Cajimat M.N.B."/>
            <person name="Milazzo M.L."/>
            <person name="Fulhorst C.F."/>
        </authorList>
    </citation>
    <scope>NUCLEOTIDE SEQUENCE [LARGE SCALE GENOMIC DNA]</scope>
    <source>
        <strain evidence="6">Single colony</strain>
    </source>
</reference>
<reference evidence="7 9" key="2">
    <citation type="journal article" date="2018" name="Elife">
        <title>Functional genomics of lipid metabolism in the oleaginous yeast Rhodosporidium toruloides.</title>
        <authorList>
            <person name="Coradetti S.T."/>
            <person name="Pinel D."/>
            <person name="Geiselman G."/>
            <person name="Ito M."/>
            <person name="Mondo S."/>
            <person name="Reilly M.C."/>
            <person name="Cheng Y.F."/>
            <person name="Bauer S."/>
            <person name="Grigoriev I."/>
            <person name="Gladden J.M."/>
            <person name="Simmons B.A."/>
            <person name="Brem R."/>
            <person name="Arkin A.P."/>
            <person name="Skerker J.M."/>
        </authorList>
    </citation>
    <scope>NUCLEOTIDE SEQUENCE [LARGE SCALE GENOMIC DNA]</scope>
    <source>
        <strain evidence="7 9">NBRC 0880</strain>
    </source>
</reference>
<feature type="region of interest" description="Disordered" evidence="5">
    <location>
        <begin position="459"/>
        <end position="491"/>
    </location>
</feature>
<dbReference type="SUPFAM" id="SSF52540">
    <property type="entry name" value="P-loop containing nucleoside triphosphate hydrolases"/>
    <property type="match status" value="1"/>
</dbReference>
<dbReference type="AlphaFoldDB" id="A0A0K3CVM4"/>
<feature type="compositionally biased region" description="Basic residues" evidence="5">
    <location>
        <begin position="515"/>
        <end position="524"/>
    </location>
</feature>
<keyword evidence="3" id="KW-0547">Nucleotide-binding</keyword>
<evidence type="ECO:0000256" key="4">
    <source>
        <dbReference type="ARBA" id="ARBA00022840"/>
    </source>
</evidence>
<keyword evidence="4" id="KW-0067">ATP-binding</keyword>
<feature type="region of interest" description="Disordered" evidence="5">
    <location>
        <begin position="515"/>
        <end position="556"/>
    </location>
</feature>
<feature type="compositionally biased region" description="Pro residues" evidence="5">
    <location>
        <begin position="159"/>
        <end position="168"/>
    </location>
</feature>
<evidence type="ECO:0000256" key="5">
    <source>
        <dbReference type="SAM" id="MobiDB-lite"/>
    </source>
</evidence>
<evidence type="ECO:0000313" key="8">
    <source>
        <dbReference type="Proteomes" id="UP000199069"/>
    </source>
</evidence>
<dbReference type="OMA" id="WGLHLKS"/>
<dbReference type="InterPro" id="IPR039657">
    <property type="entry name" value="Dimethylallyltransferase"/>
</dbReference>
<protein>
    <submittedName>
        <fullName evidence="6 7">tRNA dimethylallyltransferase</fullName>
    </submittedName>
</protein>
<evidence type="ECO:0000313" key="7">
    <source>
        <dbReference type="EMBL" id="PRQ69973.1"/>
    </source>
</evidence>
<dbReference type="EMBL" id="LCTV02000017">
    <property type="protein sequence ID" value="PRQ69973.1"/>
    <property type="molecule type" value="Genomic_DNA"/>
</dbReference>
<feature type="region of interest" description="Disordered" evidence="5">
    <location>
        <begin position="158"/>
        <end position="182"/>
    </location>
</feature>
<evidence type="ECO:0000313" key="6">
    <source>
        <dbReference type="EMBL" id="CTR11356.1"/>
    </source>
</evidence>
<dbReference type="GO" id="GO:0005524">
    <property type="term" value="F:ATP binding"/>
    <property type="evidence" value="ECO:0007669"/>
    <property type="project" value="UniProtKB-KW"/>
</dbReference>
<gene>
    <name evidence="6" type="primary">FGENESH: predicted gene_17.75</name>
    <name evidence="7" type="ORF">AAT19DRAFT_11626</name>
    <name evidence="6" type="ORF">BN2166_0072170</name>
</gene>
<comment type="similarity">
    <text evidence="1">Belongs to the IPP transferase family.</text>
</comment>
<evidence type="ECO:0000256" key="3">
    <source>
        <dbReference type="ARBA" id="ARBA00022741"/>
    </source>
</evidence>
<evidence type="ECO:0000256" key="2">
    <source>
        <dbReference type="ARBA" id="ARBA00022679"/>
    </source>
</evidence>
<accession>A0A0K3CVM4</accession>
<organism evidence="6 8">
    <name type="scientific">Rhodotorula toruloides</name>
    <name type="common">Yeast</name>
    <name type="synonym">Rhodosporidium toruloides</name>
    <dbReference type="NCBI Taxonomy" id="5286"/>
    <lineage>
        <taxon>Eukaryota</taxon>
        <taxon>Fungi</taxon>
        <taxon>Dikarya</taxon>
        <taxon>Basidiomycota</taxon>
        <taxon>Pucciniomycotina</taxon>
        <taxon>Microbotryomycetes</taxon>
        <taxon>Sporidiobolales</taxon>
        <taxon>Sporidiobolaceae</taxon>
        <taxon>Rhodotorula</taxon>
    </lineage>
</organism>
<dbReference type="InterPro" id="IPR018022">
    <property type="entry name" value="IPT"/>
</dbReference>
<dbReference type="Gene3D" id="3.30.160.60">
    <property type="entry name" value="Classic Zinc Finger"/>
    <property type="match status" value="1"/>
</dbReference>
<evidence type="ECO:0000313" key="9">
    <source>
        <dbReference type="Proteomes" id="UP000239560"/>
    </source>
</evidence>
<dbReference type="GO" id="GO:0006400">
    <property type="term" value="P:tRNA modification"/>
    <property type="evidence" value="ECO:0007669"/>
    <property type="project" value="TreeGrafter"/>
</dbReference>
<feature type="compositionally biased region" description="Basic and acidic residues" evidence="5">
    <location>
        <begin position="525"/>
        <end position="537"/>
    </location>
</feature>
<feature type="compositionally biased region" description="Low complexity" evidence="5">
    <location>
        <begin position="539"/>
        <end position="556"/>
    </location>
</feature>
<dbReference type="GO" id="GO:0052381">
    <property type="term" value="F:tRNA dimethylallyltransferase activity"/>
    <property type="evidence" value="ECO:0007669"/>
    <property type="project" value="InterPro"/>
</dbReference>
<dbReference type="STRING" id="5286.A0A0K3CVM4"/>
<dbReference type="OrthoDB" id="775260at2759"/>
<keyword evidence="8" id="KW-1185">Reference proteome</keyword>
<dbReference type="GO" id="GO:0005739">
    <property type="term" value="C:mitochondrion"/>
    <property type="evidence" value="ECO:0007669"/>
    <property type="project" value="TreeGrafter"/>
</dbReference>
<dbReference type="HAMAP" id="MF_00185">
    <property type="entry name" value="IPP_trans"/>
    <property type="match status" value="1"/>
</dbReference>
<dbReference type="PANTHER" id="PTHR11088">
    <property type="entry name" value="TRNA DIMETHYLALLYLTRANSFERASE"/>
    <property type="match status" value="1"/>
</dbReference>
<dbReference type="Proteomes" id="UP000199069">
    <property type="component" value="Unassembled WGS sequence"/>
</dbReference>
<dbReference type="Gene3D" id="3.40.50.300">
    <property type="entry name" value="P-loop containing nucleotide triphosphate hydrolases"/>
    <property type="match status" value="1"/>
</dbReference>
<proteinExistence type="inferred from homology"/>
<evidence type="ECO:0000256" key="1">
    <source>
        <dbReference type="ARBA" id="ARBA00005842"/>
    </source>
</evidence>
<dbReference type="Pfam" id="PF01715">
    <property type="entry name" value="IPPT"/>
    <property type="match status" value="2"/>
</dbReference>
<keyword evidence="2 6" id="KW-0808">Transferase</keyword>
<dbReference type="PANTHER" id="PTHR11088:SF89">
    <property type="entry name" value="TRNA DIMETHYLALLYLTRANSFERASE"/>
    <property type="match status" value="1"/>
</dbReference>
<dbReference type="InterPro" id="IPR027417">
    <property type="entry name" value="P-loop_NTPase"/>
</dbReference>